<comment type="caution">
    <text evidence="2">The sequence shown here is derived from an EMBL/GenBank/DDBJ whole genome shotgun (WGS) entry which is preliminary data.</text>
</comment>
<name>A0A9X1V682_9BACL</name>
<evidence type="ECO:0000313" key="3">
    <source>
        <dbReference type="Proteomes" id="UP001139263"/>
    </source>
</evidence>
<sequence>MNMRVSTTALLLCIASLTVVGCGTAAAKAQPLIPASSPAGGFTLQSTSSHGVLTSPIFKVDGILSAMNSTNDRLQSITLDVTKTYNDVDGPSPYSVGSKLDIHFDEQLYKLGHAQLKEGQQLQVKFGRFQLTDSKRVVLGSQFAWIGLLPAHSST</sequence>
<feature type="chain" id="PRO_5040747350" description="Lipoprotein" evidence="1">
    <location>
        <begin position="26"/>
        <end position="155"/>
    </location>
</feature>
<dbReference type="RefSeq" id="WP_241711996.1">
    <property type="nucleotide sequence ID" value="NZ_JALBUF010000001.1"/>
</dbReference>
<feature type="signal peptide" evidence="1">
    <location>
        <begin position="1"/>
        <end position="25"/>
    </location>
</feature>
<organism evidence="2 3">
    <name type="scientific">Sulfoacidibacillus ferrooxidans</name>
    <dbReference type="NCBI Taxonomy" id="2005001"/>
    <lineage>
        <taxon>Bacteria</taxon>
        <taxon>Bacillati</taxon>
        <taxon>Bacillota</taxon>
        <taxon>Bacilli</taxon>
        <taxon>Bacillales</taxon>
        <taxon>Alicyclobacillaceae</taxon>
        <taxon>Sulfoacidibacillus</taxon>
    </lineage>
</organism>
<evidence type="ECO:0008006" key="4">
    <source>
        <dbReference type="Google" id="ProtNLM"/>
    </source>
</evidence>
<dbReference type="EMBL" id="JALBUF010000001">
    <property type="protein sequence ID" value="MCI0182401.1"/>
    <property type="molecule type" value="Genomic_DNA"/>
</dbReference>
<proteinExistence type="predicted"/>
<evidence type="ECO:0000313" key="2">
    <source>
        <dbReference type="EMBL" id="MCI0182401.1"/>
    </source>
</evidence>
<keyword evidence="1" id="KW-0732">Signal</keyword>
<reference evidence="2" key="1">
    <citation type="submission" date="2022-03" db="EMBL/GenBank/DDBJ databases">
        <title>Draft Genome Sequence of Firmicute Strain S0AB, a Heterotrophic Iron/Sulfur-Oxidizing Extreme Acidophile.</title>
        <authorList>
            <person name="Vergara E."/>
            <person name="Pakostova E."/>
            <person name="Johnson D.B."/>
            <person name="Holmes D.S."/>
        </authorList>
    </citation>
    <scope>NUCLEOTIDE SEQUENCE</scope>
    <source>
        <strain evidence="2">S0AB</strain>
    </source>
</reference>
<keyword evidence="3" id="KW-1185">Reference proteome</keyword>
<dbReference type="Proteomes" id="UP001139263">
    <property type="component" value="Unassembled WGS sequence"/>
</dbReference>
<evidence type="ECO:0000256" key="1">
    <source>
        <dbReference type="SAM" id="SignalP"/>
    </source>
</evidence>
<dbReference type="AlphaFoldDB" id="A0A9X1V682"/>
<accession>A0A9X1V682</accession>
<protein>
    <recommendedName>
        <fullName evidence="4">Lipoprotein</fullName>
    </recommendedName>
</protein>
<gene>
    <name evidence="2" type="ORF">MM817_00660</name>
</gene>
<dbReference type="PROSITE" id="PS51257">
    <property type="entry name" value="PROKAR_LIPOPROTEIN"/>
    <property type="match status" value="1"/>
</dbReference>